<comment type="subunit">
    <text evidence="5 7">Monomer.</text>
</comment>
<dbReference type="HAMAP" id="MF_00235">
    <property type="entry name" value="Adenylate_kinase_Adk"/>
    <property type="match status" value="1"/>
</dbReference>
<evidence type="ECO:0000256" key="3">
    <source>
        <dbReference type="ARBA" id="ARBA00022741"/>
    </source>
</evidence>
<keyword evidence="2 5" id="KW-0545">Nucleotide biosynthesis</keyword>
<evidence type="ECO:0000256" key="2">
    <source>
        <dbReference type="ARBA" id="ARBA00022727"/>
    </source>
</evidence>
<comment type="subcellular location">
    <subcellularLocation>
        <location evidence="5 7">Cytoplasm</location>
    </subcellularLocation>
</comment>
<dbReference type="InterPro" id="IPR000850">
    <property type="entry name" value="Adenylat/UMP-CMP_kin"/>
</dbReference>
<dbReference type="EMBL" id="AMFJ01000261">
    <property type="protein sequence ID" value="EKE28957.1"/>
    <property type="molecule type" value="Genomic_DNA"/>
</dbReference>
<dbReference type="PRINTS" id="PR00094">
    <property type="entry name" value="ADENYLTKNASE"/>
</dbReference>
<feature type="binding site" evidence="5">
    <location>
        <position position="121"/>
    </location>
    <ligand>
        <name>ATP</name>
        <dbReference type="ChEBI" id="CHEBI:30616"/>
    </ligand>
</feature>
<accession>K2G3Q7</accession>
<dbReference type="Gene3D" id="3.40.50.300">
    <property type="entry name" value="P-loop containing nucleotide triphosphate hydrolases"/>
    <property type="match status" value="1"/>
</dbReference>
<dbReference type="UniPathway" id="UPA00588">
    <property type="reaction ID" value="UER00649"/>
</dbReference>
<comment type="pathway">
    <text evidence="5">Purine metabolism; AMP biosynthesis via salvage pathway; AMP from ADP: step 1/1.</text>
</comment>
<keyword evidence="5" id="KW-0963">Cytoplasm</keyword>
<comment type="catalytic activity">
    <reaction evidence="5 7">
        <text>AMP + ATP = 2 ADP</text>
        <dbReference type="Rhea" id="RHEA:12973"/>
        <dbReference type="ChEBI" id="CHEBI:30616"/>
        <dbReference type="ChEBI" id="CHEBI:456215"/>
        <dbReference type="ChEBI" id="CHEBI:456216"/>
        <dbReference type="EC" id="2.7.4.3"/>
    </reaction>
</comment>
<keyword evidence="5 7" id="KW-0067">ATP-binding</keyword>
<dbReference type="InterPro" id="IPR033690">
    <property type="entry name" value="Adenylat_kinase_CS"/>
</dbReference>
<sequence>MNIVLVWIQWSGKGTQARLIEEKYSYNFFEMWQKLRNFCELWLPESAQVKELVTAWKLVPTELIWRILKHYRDSHSENFILFDGIPRSIEQKEIFEMIIGEYVVFYLDLSKDLAIKRLSWRRIDPKTWESFWPDFAWDTNPATWNELITRADDTPDAVKKRVDTFYLNTLPLISAWTDESRKIYEIDASKSVEKVFEQISDIIENKFYTSVE</sequence>
<feature type="binding site" evidence="5">
    <location>
        <position position="91"/>
    </location>
    <ligand>
        <name>AMP</name>
        <dbReference type="ChEBI" id="CHEBI:456215"/>
    </ligand>
</feature>
<evidence type="ECO:0000256" key="4">
    <source>
        <dbReference type="ARBA" id="ARBA00022777"/>
    </source>
</evidence>
<organism evidence="8">
    <name type="scientific">uncultured bacterium</name>
    <name type="common">gcode 4</name>
    <dbReference type="NCBI Taxonomy" id="1234023"/>
    <lineage>
        <taxon>Bacteria</taxon>
        <taxon>environmental samples</taxon>
    </lineage>
</organism>
<protein>
    <recommendedName>
        <fullName evidence="5 7">Adenylate kinase</fullName>
        <shortName evidence="5">AK</shortName>
        <ecNumber evidence="5 7">2.7.4.3</ecNumber>
    </recommendedName>
    <alternativeName>
        <fullName evidence="5">ATP-AMP transphosphorylase</fullName>
    </alternativeName>
    <alternativeName>
        <fullName evidence="5">ATP:AMP phosphotransferase</fullName>
    </alternativeName>
    <alternativeName>
        <fullName evidence="5">Adenylate monophosphate kinase</fullName>
    </alternativeName>
</protein>
<comment type="similarity">
    <text evidence="5 6">Belongs to the adenylate kinase family.</text>
</comment>
<keyword evidence="4 5" id="KW-0418">Kinase</keyword>
<dbReference type="EC" id="2.7.4.3" evidence="5 7"/>
<dbReference type="GO" id="GO:0044209">
    <property type="term" value="P:AMP salvage"/>
    <property type="evidence" value="ECO:0007669"/>
    <property type="project" value="UniProtKB-UniRule"/>
</dbReference>
<dbReference type="PROSITE" id="PS00113">
    <property type="entry name" value="ADENYLATE_KINASE"/>
    <property type="match status" value="1"/>
</dbReference>
<dbReference type="PANTHER" id="PTHR23359">
    <property type="entry name" value="NUCLEOTIDE KINASE"/>
    <property type="match status" value="1"/>
</dbReference>
<name>K2G3Q7_9BACT</name>
<feature type="binding site" evidence="5">
    <location>
        <begin position="57"/>
        <end position="59"/>
    </location>
    <ligand>
        <name>AMP</name>
        <dbReference type="ChEBI" id="CHEBI:456215"/>
    </ligand>
</feature>
<dbReference type="GO" id="GO:0005737">
    <property type="term" value="C:cytoplasm"/>
    <property type="evidence" value="ECO:0007669"/>
    <property type="project" value="UniProtKB-SubCell"/>
</dbReference>
<comment type="function">
    <text evidence="5">Catalyzes the reversible transfer of the terminal phosphate group between ATP and AMP. Plays an important role in cellular energy homeostasis and in adenine nucleotide metabolism.</text>
</comment>
<dbReference type="SUPFAM" id="SSF52540">
    <property type="entry name" value="P-loop containing nucleoside triphosphate hydrolases"/>
    <property type="match status" value="1"/>
</dbReference>
<comment type="caution">
    <text evidence="5">Lacks conserved residue(s) required for the propagation of feature annotation.</text>
</comment>
<gene>
    <name evidence="5" type="primary">adk</name>
    <name evidence="8" type="ORF">ACD_2C00261G0004</name>
</gene>
<feature type="binding site" evidence="5">
    <location>
        <position position="190"/>
    </location>
    <ligand>
        <name>ATP</name>
        <dbReference type="ChEBI" id="CHEBI:30616"/>
    </ligand>
</feature>
<evidence type="ECO:0000256" key="1">
    <source>
        <dbReference type="ARBA" id="ARBA00022679"/>
    </source>
</evidence>
<comment type="caution">
    <text evidence="8">The sequence shown here is derived from an EMBL/GenBank/DDBJ whole genome shotgun (WGS) entry which is preliminary data.</text>
</comment>
<evidence type="ECO:0000256" key="5">
    <source>
        <dbReference type="HAMAP-Rule" id="MF_00235"/>
    </source>
</evidence>
<evidence type="ECO:0000313" key="8">
    <source>
        <dbReference type="EMBL" id="EKE28957.1"/>
    </source>
</evidence>
<dbReference type="Pfam" id="PF00406">
    <property type="entry name" value="ADK"/>
    <property type="match status" value="1"/>
</dbReference>
<comment type="domain">
    <text evidence="5">Consists of three domains, a large central CORE domain and two small peripheral domains, NMPbind and LID, which undergo movements during catalysis. The LID domain closes over the site of phosphoryl transfer upon ATP binding. Assembling and dissambling the active center during each catalytic cycle provides an effective means to prevent ATP hydrolysis.</text>
</comment>
<dbReference type="AlphaFoldDB" id="K2G3Q7"/>
<evidence type="ECO:0000256" key="6">
    <source>
        <dbReference type="RuleBase" id="RU003330"/>
    </source>
</evidence>
<dbReference type="GO" id="GO:0005524">
    <property type="term" value="F:ATP binding"/>
    <property type="evidence" value="ECO:0007669"/>
    <property type="project" value="UniProtKB-UniRule"/>
</dbReference>
<reference evidence="8" key="1">
    <citation type="journal article" date="2012" name="Science">
        <title>Fermentation, hydrogen, and sulfur metabolism in multiple uncultivated bacterial phyla.</title>
        <authorList>
            <person name="Wrighton K.C."/>
            <person name="Thomas B.C."/>
            <person name="Sharon I."/>
            <person name="Miller C.S."/>
            <person name="Castelle C.J."/>
            <person name="VerBerkmoes N.C."/>
            <person name="Wilkins M.J."/>
            <person name="Hettich R.L."/>
            <person name="Lipton M.S."/>
            <person name="Williams K.H."/>
            <person name="Long P.E."/>
            <person name="Banfield J.F."/>
        </authorList>
    </citation>
    <scope>NUCLEOTIDE SEQUENCE [LARGE SCALE GENOMIC DNA]</scope>
</reference>
<keyword evidence="1 5" id="KW-0808">Transferase</keyword>
<feature type="binding site" evidence="5">
    <location>
        <position position="150"/>
    </location>
    <ligand>
        <name>AMP</name>
        <dbReference type="ChEBI" id="CHEBI:456215"/>
    </ligand>
</feature>
<dbReference type="GO" id="GO:0004017">
    <property type="term" value="F:AMP kinase activity"/>
    <property type="evidence" value="ECO:0007669"/>
    <property type="project" value="UniProtKB-UniRule"/>
</dbReference>
<evidence type="ECO:0000256" key="7">
    <source>
        <dbReference type="RuleBase" id="RU003331"/>
    </source>
</evidence>
<dbReference type="CDD" id="cd01428">
    <property type="entry name" value="ADK"/>
    <property type="match status" value="1"/>
</dbReference>
<keyword evidence="3 5" id="KW-0547">Nucleotide-binding</keyword>
<dbReference type="InterPro" id="IPR027417">
    <property type="entry name" value="P-loop_NTPase"/>
</dbReference>
<feature type="binding site" evidence="5">
    <location>
        <position position="36"/>
    </location>
    <ligand>
        <name>AMP</name>
        <dbReference type="ChEBI" id="CHEBI:456215"/>
    </ligand>
</feature>
<feature type="binding site" evidence="5">
    <location>
        <position position="161"/>
    </location>
    <ligand>
        <name>AMP</name>
        <dbReference type="ChEBI" id="CHEBI:456215"/>
    </ligand>
</feature>
<proteinExistence type="inferred from homology"/>